<dbReference type="SUPFAM" id="SSF53448">
    <property type="entry name" value="Nucleotide-diphospho-sugar transferases"/>
    <property type="match status" value="1"/>
</dbReference>
<dbReference type="InterPro" id="IPR001173">
    <property type="entry name" value="Glyco_trans_2-like"/>
</dbReference>
<dbReference type="Gene3D" id="3.90.550.10">
    <property type="entry name" value="Spore Coat Polysaccharide Biosynthesis Protein SpsA, Chain A"/>
    <property type="match status" value="1"/>
</dbReference>
<sequence>MSNIGIEKISSFYNSQAPFRKKWRSKNNYYHTLIENFYKFHIAPSKKILELGCGTGNLLSSLKPSKGVGIDIAGEMIKIAKKDYPNLTFIESDAHSLPIQEKFDYIILSDTIGDVEDLQKVFEELHKAINPHSRIIITYFNYLWEPLIDIAQKIGIKMPQPQQNWLSSYDLENLFYLTDLEIVKKGNFILLPLHFPYVSNFINKIVAKLPIINNLCLVQYFIVRQKNTITAFQDQSVSVIIPARNEEGNIDMLIKQIPILGTSTEIIFVEGGSIDNTYTEIKKIISRYGKKDIKLIRQRGIGKGDAVRTGFKKAKGEILMILDADMTVPPKDLSKFYKAIITKKGELIMGSRLIYPMENQAMKLLNTLGNKFFSIFFSFLLDQKVRDTLCGTKVLLKKDYEKIDRNRHFFGNFDPFGDFDLIFGASKQNLKILEIPVRYKARIYGNTNISRFKHGLLLLKMTIFAVKKVKFI</sequence>
<organism evidence="3 4">
    <name type="scientific">Candidatus Daviesbacteria bacterium GW2011_GWB1_36_5</name>
    <dbReference type="NCBI Taxonomy" id="1618426"/>
    <lineage>
        <taxon>Bacteria</taxon>
        <taxon>Candidatus Daviesiibacteriota</taxon>
    </lineage>
</organism>
<evidence type="ECO:0000313" key="4">
    <source>
        <dbReference type="Proteomes" id="UP000034492"/>
    </source>
</evidence>
<dbReference type="PANTHER" id="PTHR10859">
    <property type="entry name" value="GLYCOSYL TRANSFERASE"/>
    <property type="match status" value="1"/>
</dbReference>
<dbReference type="InterPro" id="IPR025714">
    <property type="entry name" value="Methyltranfer_dom"/>
</dbReference>
<evidence type="ECO:0000259" key="2">
    <source>
        <dbReference type="Pfam" id="PF13847"/>
    </source>
</evidence>
<gene>
    <name evidence="3" type="ORF">US19_C0002G0014</name>
</gene>
<dbReference type="InterPro" id="IPR029044">
    <property type="entry name" value="Nucleotide-diphossugar_trans"/>
</dbReference>
<dbReference type="Proteomes" id="UP000034492">
    <property type="component" value="Unassembled WGS sequence"/>
</dbReference>
<dbReference type="Gene3D" id="3.40.50.150">
    <property type="entry name" value="Vaccinia Virus protein VP39"/>
    <property type="match status" value="1"/>
</dbReference>
<dbReference type="CDD" id="cd04179">
    <property type="entry name" value="DPM_DPG-synthase_like"/>
    <property type="match status" value="1"/>
</dbReference>
<protein>
    <recommendedName>
        <fullName evidence="5">Glycosyl transferase</fullName>
    </recommendedName>
</protein>
<dbReference type="PATRIC" id="fig|1618426.3.peg.83"/>
<evidence type="ECO:0000313" key="3">
    <source>
        <dbReference type="EMBL" id="KKQ10595.1"/>
    </source>
</evidence>
<dbReference type="Pfam" id="PF13847">
    <property type="entry name" value="Methyltransf_31"/>
    <property type="match status" value="1"/>
</dbReference>
<proteinExistence type="predicted"/>
<name>A0A0G0FAQ3_9BACT</name>
<dbReference type="AlphaFoldDB" id="A0A0G0FAQ3"/>
<evidence type="ECO:0000259" key="1">
    <source>
        <dbReference type="Pfam" id="PF00535"/>
    </source>
</evidence>
<feature type="domain" description="Methyltransferase" evidence="2">
    <location>
        <begin position="45"/>
        <end position="141"/>
    </location>
</feature>
<dbReference type="SUPFAM" id="SSF53335">
    <property type="entry name" value="S-adenosyl-L-methionine-dependent methyltransferases"/>
    <property type="match status" value="1"/>
</dbReference>
<comment type="caution">
    <text evidence="3">The sequence shown here is derived from an EMBL/GenBank/DDBJ whole genome shotgun (WGS) entry which is preliminary data.</text>
</comment>
<dbReference type="CDD" id="cd02440">
    <property type="entry name" value="AdoMet_MTases"/>
    <property type="match status" value="1"/>
</dbReference>
<accession>A0A0G0FAQ3</accession>
<dbReference type="PANTHER" id="PTHR10859:SF91">
    <property type="entry name" value="DOLICHYL-PHOSPHATE BETA-GLUCOSYLTRANSFERASE"/>
    <property type="match status" value="1"/>
</dbReference>
<dbReference type="InterPro" id="IPR029063">
    <property type="entry name" value="SAM-dependent_MTases_sf"/>
</dbReference>
<reference evidence="3 4" key="1">
    <citation type="journal article" date="2015" name="Nature">
        <title>rRNA introns, odd ribosomes, and small enigmatic genomes across a large radiation of phyla.</title>
        <authorList>
            <person name="Brown C.T."/>
            <person name="Hug L.A."/>
            <person name="Thomas B.C."/>
            <person name="Sharon I."/>
            <person name="Castelle C.J."/>
            <person name="Singh A."/>
            <person name="Wilkins M.J."/>
            <person name="Williams K.H."/>
            <person name="Banfield J.F."/>
        </authorList>
    </citation>
    <scope>NUCLEOTIDE SEQUENCE [LARGE SCALE GENOMIC DNA]</scope>
</reference>
<dbReference type="GO" id="GO:0006487">
    <property type="term" value="P:protein N-linked glycosylation"/>
    <property type="evidence" value="ECO:0007669"/>
    <property type="project" value="TreeGrafter"/>
</dbReference>
<dbReference type="Pfam" id="PF00535">
    <property type="entry name" value="Glycos_transf_2"/>
    <property type="match status" value="1"/>
</dbReference>
<evidence type="ECO:0008006" key="5">
    <source>
        <dbReference type="Google" id="ProtNLM"/>
    </source>
</evidence>
<dbReference type="EMBL" id="LBSA01000002">
    <property type="protein sequence ID" value="KKQ10595.1"/>
    <property type="molecule type" value="Genomic_DNA"/>
</dbReference>
<feature type="domain" description="Glycosyltransferase 2-like" evidence="1">
    <location>
        <begin position="238"/>
        <end position="402"/>
    </location>
</feature>